<feature type="domain" description="BTB" evidence="1">
    <location>
        <begin position="46"/>
        <end position="98"/>
    </location>
</feature>
<comment type="caution">
    <text evidence="2">The sequence shown here is derived from an EMBL/GenBank/DDBJ whole genome shotgun (WGS) entry which is preliminary data.</text>
</comment>
<dbReference type="CDD" id="cd18186">
    <property type="entry name" value="BTB_POZ_ZBTB_KLHL-like"/>
    <property type="match status" value="1"/>
</dbReference>
<evidence type="ECO:0000313" key="2">
    <source>
        <dbReference type="EMBL" id="CAF9926080.1"/>
    </source>
</evidence>
<reference evidence="2" key="1">
    <citation type="submission" date="2021-03" db="EMBL/GenBank/DDBJ databases">
        <authorList>
            <person name="Tagirdzhanova G."/>
        </authorList>
    </citation>
    <scope>NUCLEOTIDE SEQUENCE</scope>
</reference>
<dbReference type="PANTHER" id="PTHR47843">
    <property type="entry name" value="BTB DOMAIN-CONTAINING PROTEIN-RELATED"/>
    <property type="match status" value="1"/>
</dbReference>
<dbReference type="Gene3D" id="3.30.710.10">
    <property type="entry name" value="Potassium Channel Kv1.1, Chain A"/>
    <property type="match status" value="1"/>
</dbReference>
<protein>
    <recommendedName>
        <fullName evidence="1">BTB domain-containing protein</fullName>
    </recommendedName>
</protein>
<dbReference type="InterPro" id="IPR011333">
    <property type="entry name" value="SKP1/BTB/POZ_sf"/>
</dbReference>
<proteinExistence type="predicted"/>
<gene>
    <name evidence="2" type="ORF">ALECFALPRED_003354</name>
</gene>
<dbReference type="OrthoDB" id="1022638at2759"/>
<name>A0A8H3IM73_9LECA</name>
<dbReference type="Pfam" id="PF00651">
    <property type="entry name" value="BTB"/>
    <property type="match status" value="1"/>
</dbReference>
<dbReference type="PROSITE" id="PS50097">
    <property type="entry name" value="BTB"/>
    <property type="match status" value="1"/>
</dbReference>
<sequence>MTKPETSPTLVLGVNGREGLELLEDAIAIEISVGRKDEEISWILPKSLLIHHSEFFNAALNGTFAESGSRSMTMPEDNPMAFRLLVQWLYIGDIKIDDVDAWLEAWVLGDKIGNTAFRDYAMTKLVDYYHDFAITTTTVAIAYQKSVLGSQLRKWALDQFLFHSNSGDLYFFADDWVSVLETETEFIADIAKATILFKGGKVEDPHARLDSYLEE</sequence>
<dbReference type="Proteomes" id="UP000664203">
    <property type="component" value="Unassembled WGS sequence"/>
</dbReference>
<evidence type="ECO:0000313" key="3">
    <source>
        <dbReference type="Proteomes" id="UP000664203"/>
    </source>
</evidence>
<accession>A0A8H3IM73</accession>
<dbReference type="InterPro" id="IPR000210">
    <property type="entry name" value="BTB/POZ_dom"/>
</dbReference>
<evidence type="ECO:0000259" key="1">
    <source>
        <dbReference type="PROSITE" id="PS50097"/>
    </source>
</evidence>
<keyword evidence="3" id="KW-1185">Reference proteome</keyword>
<dbReference type="SUPFAM" id="SSF54695">
    <property type="entry name" value="POZ domain"/>
    <property type="match status" value="1"/>
</dbReference>
<organism evidence="2 3">
    <name type="scientific">Alectoria fallacina</name>
    <dbReference type="NCBI Taxonomy" id="1903189"/>
    <lineage>
        <taxon>Eukaryota</taxon>
        <taxon>Fungi</taxon>
        <taxon>Dikarya</taxon>
        <taxon>Ascomycota</taxon>
        <taxon>Pezizomycotina</taxon>
        <taxon>Lecanoromycetes</taxon>
        <taxon>OSLEUM clade</taxon>
        <taxon>Lecanoromycetidae</taxon>
        <taxon>Lecanorales</taxon>
        <taxon>Lecanorineae</taxon>
        <taxon>Parmeliaceae</taxon>
        <taxon>Alectoria</taxon>
    </lineage>
</organism>
<dbReference type="AlphaFoldDB" id="A0A8H3IM73"/>
<dbReference type="EMBL" id="CAJPDR010000210">
    <property type="protein sequence ID" value="CAF9926080.1"/>
    <property type="molecule type" value="Genomic_DNA"/>
</dbReference>
<dbReference type="PANTHER" id="PTHR47843:SF2">
    <property type="entry name" value="BTB DOMAIN-CONTAINING PROTEIN"/>
    <property type="match status" value="1"/>
</dbReference>